<keyword evidence="2" id="KW-1003">Cell membrane</keyword>
<evidence type="ECO:0000313" key="9">
    <source>
        <dbReference type="EMBL" id="ODS33659.1"/>
    </source>
</evidence>
<accession>A0A1E3XDI2</accession>
<dbReference type="Proteomes" id="UP000094056">
    <property type="component" value="Unassembled WGS sequence"/>
</dbReference>
<reference evidence="9 10" key="1">
    <citation type="submission" date="2016-07" db="EMBL/GenBank/DDBJ databases">
        <title>Draft genome of Scalindua rubra, obtained from a brine-seawater interface in the Red Sea, sheds light on salt adaptation in anammox bacteria.</title>
        <authorList>
            <person name="Speth D.R."/>
            <person name="Lagkouvardos I."/>
            <person name="Wang Y."/>
            <person name="Qian P.-Y."/>
            <person name="Dutilh B.E."/>
            <person name="Jetten M.S."/>
        </authorList>
    </citation>
    <scope>NUCLEOTIDE SEQUENCE [LARGE SCALE GENOMIC DNA]</scope>
    <source>
        <strain evidence="9">BSI-1</strain>
    </source>
</reference>
<protein>
    <submittedName>
        <fullName evidence="9">Putative glycosyltransferase</fullName>
    </submittedName>
</protein>
<feature type="transmembrane region" description="Helical" evidence="8">
    <location>
        <begin position="72"/>
        <end position="91"/>
    </location>
</feature>
<evidence type="ECO:0000256" key="2">
    <source>
        <dbReference type="ARBA" id="ARBA00022475"/>
    </source>
</evidence>
<dbReference type="GO" id="GO:0046872">
    <property type="term" value="F:metal ion binding"/>
    <property type="evidence" value="ECO:0007669"/>
    <property type="project" value="UniProtKB-KW"/>
</dbReference>
<organism evidence="9 10">
    <name type="scientific">Candidatus Scalindua rubra</name>
    <dbReference type="NCBI Taxonomy" id="1872076"/>
    <lineage>
        <taxon>Bacteria</taxon>
        <taxon>Pseudomonadati</taxon>
        <taxon>Planctomycetota</taxon>
        <taxon>Candidatus Brocadiia</taxon>
        <taxon>Candidatus Brocadiales</taxon>
        <taxon>Candidatus Scalinduaceae</taxon>
        <taxon>Candidatus Scalindua</taxon>
    </lineage>
</organism>
<dbReference type="GO" id="GO:0005886">
    <property type="term" value="C:plasma membrane"/>
    <property type="evidence" value="ECO:0007669"/>
    <property type="project" value="UniProtKB-SubCell"/>
</dbReference>
<keyword evidence="4 8" id="KW-0812">Transmembrane</keyword>
<feature type="binding site" evidence="7">
    <location>
        <position position="205"/>
    </location>
    <ligand>
        <name>Mg(2+)</name>
        <dbReference type="ChEBI" id="CHEBI:18420"/>
    </ligand>
</feature>
<comment type="cofactor">
    <cofactor evidence="7">
        <name>Mg(2+)</name>
        <dbReference type="ChEBI" id="CHEBI:18420"/>
    </cofactor>
</comment>
<dbReference type="PATRIC" id="fig|1872076.5.peg.1356"/>
<feature type="transmembrane region" description="Helical" evidence="8">
    <location>
        <begin position="111"/>
        <end position="138"/>
    </location>
</feature>
<feature type="transmembrane region" description="Helical" evidence="8">
    <location>
        <begin position="176"/>
        <end position="194"/>
    </location>
</feature>
<dbReference type="InterPro" id="IPR000715">
    <property type="entry name" value="Glycosyl_transferase_4"/>
</dbReference>
<gene>
    <name evidence="9" type="ORF">SCARUB_01178</name>
</gene>
<feature type="transmembrane region" description="Helical" evidence="8">
    <location>
        <begin position="229"/>
        <end position="251"/>
    </location>
</feature>
<dbReference type="GO" id="GO:0016780">
    <property type="term" value="F:phosphotransferase activity, for other substituted phosphate groups"/>
    <property type="evidence" value="ECO:0007669"/>
    <property type="project" value="InterPro"/>
</dbReference>
<feature type="binding site" evidence="7">
    <location>
        <position position="145"/>
    </location>
    <ligand>
        <name>Mg(2+)</name>
        <dbReference type="ChEBI" id="CHEBI:18420"/>
    </ligand>
</feature>
<dbReference type="PANTHER" id="PTHR22926">
    <property type="entry name" value="PHOSPHO-N-ACETYLMURAMOYL-PENTAPEPTIDE-TRANSFERASE"/>
    <property type="match status" value="1"/>
</dbReference>
<evidence type="ECO:0000256" key="1">
    <source>
        <dbReference type="ARBA" id="ARBA00004651"/>
    </source>
</evidence>
<dbReference type="GO" id="GO:0009103">
    <property type="term" value="P:lipopolysaccharide biosynthetic process"/>
    <property type="evidence" value="ECO:0007669"/>
    <property type="project" value="TreeGrafter"/>
</dbReference>
<dbReference type="CDD" id="cd06853">
    <property type="entry name" value="GT_WecA_like"/>
    <property type="match status" value="1"/>
</dbReference>
<keyword evidence="7" id="KW-0479">Metal-binding</keyword>
<comment type="subcellular location">
    <subcellularLocation>
        <location evidence="1">Cell membrane</location>
        <topology evidence="1">Multi-pass membrane protein</topology>
    </subcellularLocation>
</comment>
<dbReference type="AlphaFoldDB" id="A0A1E3XDI2"/>
<feature type="transmembrane region" description="Helical" evidence="8">
    <location>
        <begin position="206"/>
        <end position="223"/>
    </location>
</feature>
<keyword evidence="7" id="KW-0460">Magnesium</keyword>
<evidence type="ECO:0000256" key="6">
    <source>
        <dbReference type="ARBA" id="ARBA00023136"/>
    </source>
</evidence>
<evidence type="ECO:0000256" key="3">
    <source>
        <dbReference type="ARBA" id="ARBA00022679"/>
    </source>
</evidence>
<feature type="transmembrane region" description="Helical" evidence="8">
    <location>
        <begin position="47"/>
        <end position="67"/>
    </location>
</feature>
<dbReference type="GO" id="GO:0044038">
    <property type="term" value="P:cell wall macromolecule biosynthetic process"/>
    <property type="evidence" value="ECO:0007669"/>
    <property type="project" value="TreeGrafter"/>
</dbReference>
<feature type="transmembrane region" description="Helical" evidence="8">
    <location>
        <begin position="150"/>
        <end position="170"/>
    </location>
</feature>
<dbReference type="EMBL" id="MAYW01000022">
    <property type="protein sequence ID" value="ODS33659.1"/>
    <property type="molecule type" value="Genomic_DNA"/>
</dbReference>
<evidence type="ECO:0000256" key="7">
    <source>
        <dbReference type="PIRSR" id="PIRSR600715-1"/>
    </source>
</evidence>
<comment type="caution">
    <text evidence="9">The sequence shown here is derived from an EMBL/GenBank/DDBJ whole genome shotgun (WGS) entry which is preliminary data.</text>
</comment>
<name>A0A1E3XDI2_9BACT</name>
<feature type="transmembrane region" description="Helical" evidence="8">
    <location>
        <begin position="284"/>
        <end position="303"/>
    </location>
</feature>
<keyword evidence="6 8" id="KW-0472">Membrane</keyword>
<keyword evidence="3 9" id="KW-0808">Transferase</keyword>
<evidence type="ECO:0000313" key="10">
    <source>
        <dbReference type="Proteomes" id="UP000094056"/>
    </source>
</evidence>
<proteinExistence type="predicted"/>
<dbReference type="GO" id="GO:0071555">
    <property type="term" value="P:cell wall organization"/>
    <property type="evidence" value="ECO:0007669"/>
    <property type="project" value="TreeGrafter"/>
</dbReference>
<evidence type="ECO:0000256" key="8">
    <source>
        <dbReference type="SAM" id="Phobius"/>
    </source>
</evidence>
<keyword evidence="5 8" id="KW-1133">Transmembrane helix</keyword>
<sequence>MLTFGLVFLGSLASCLVLTPLFRKLAVKYQLFDAPGDLKIHEKPIPYTGGVAIFFSFIFILLVMVFIKKQYVLEMTGIFFGGLLVTALGFFDDLKKINPFLRLGGQISAAVMLIVVGLYVKFIPIYVICIPLTIFYVVASCNSMNLLDGMDGLVAGIVSIAAIGFLSLSIIQNNSLAILLSLILLGSALGFLPYNYNPASIYMGDAGSNFLGFILATIMITLTSEPYGILSFVAPILVMGLPILDTLLAIARRYRTKKQFYEGDREHFYDRLCAKGFTQKQTVFICYGIGMLFTSLGIFTMVLF</sequence>
<dbReference type="Pfam" id="PF00953">
    <property type="entry name" value="Glycos_transf_4"/>
    <property type="match status" value="1"/>
</dbReference>
<evidence type="ECO:0000256" key="5">
    <source>
        <dbReference type="ARBA" id="ARBA00022989"/>
    </source>
</evidence>
<evidence type="ECO:0000256" key="4">
    <source>
        <dbReference type="ARBA" id="ARBA00022692"/>
    </source>
</evidence>
<dbReference type="PANTHER" id="PTHR22926:SF3">
    <property type="entry name" value="UNDECAPRENYL-PHOSPHATE ALPHA-N-ACETYLGLUCOSAMINYL 1-PHOSPHATE TRANSFERASE"/>
    <property type="match status" value="1"/>
</dbReference>